<organism evidence="2 3">
    <name type="scientific">Aureobasidium pullulans</name>
    <name type="common">Black yeast</name>
    <name type="synonym">Pullularia pullulans</name>
    <dbReference type="NCBI Taxonomy" id="5580"/>
    <lineage>
        <taxon>Eukaryota</taxon>
        <taxon>Fungi</taxon>
        <taxon>Dikarya</taxon>
        <taxon>Ascomycota</taxon>
        <taxon>Pezizomycotina</taxon>
        <taxon>Dothideomycetes</taxon>
        <taxon>Dothideomycetidae</taxon>
        <taxon>Dothideales</taxon>
        <taxon>Saccotheciaceae</taxon>
        <taxon>Aureobasidium</taxon>
    </lineage>
</organism>
<protein>
    <submittedName>
        <fullName evidence="2">Uncharacterized protein</fullName>
    </submittedName>
</protein>
<evidence type="ECO:0000313" key="3">
    <source>
        <dbReference type="Proteomes" id="UP000309076"/>
    </source>
</evidence>
<dbReference type="AlphaFoldDB" id="A0AB74IRZ3"/>
<feature type="region of interest" description="Disordered" evidence="1">
    <location>
        <begin position="32"/>
        <end position="96"/>
    </location>
</feature>
<dbReference type="EMBL" id="QZAM01000159">
    <property type="protein sequence ID" value="THW39693.1"/>
    <property type="molecule type" value="Genomic_DNA"/>
</dbReference>
<accession>A0AB74IRZ3</accession>
<gene>
    <name evidence="2" type="ORF">D6D21_07183</name>
</gene>
<feature type="compositionally biased region" description="Basic residues" evidence="1">
    <location>
        <begin position="51"/>
        <end position="60"/>
    </location>
</feature>
<sequence>MGVQLSAEGHFDSQPILELRAILNGTRVATIEQPPLDDEDTRRTAAQRVKAERRKSRKGGQRGGFQRGQRRPSQHRCPPPAHHQVGVGEGKALAPDCHQPRWPVSPGFCRTPPPDQDRGWKQIDGGPTEATRLRLLDYRRWSPGNLGCFCPRERWHYRLYKDIVATEGPGEAHHYSSLANSLVCLTKQKFENVFSEVWLLVRYVNTAHVYSEFENELQDKKSSEYQKYKAAVEGHKKEFGKPHMGASRRQRVRGVFGEHGEGHRPGLSEDK</sequence>
<reference evidence="2 3" key="1">
    <citation type="submission" date="2018-10" db="EMBL/GenBank/DDBJ databases">
        <title>Fifty Aureobasidium pullulans genomes reveal a recombining polyextremotolerant generalist.</title>
        <authorList>
            <person name="Gostincar C."/>
            <person name="Turk M."/>
            <person name="Zajc J."/>
            <person name="Gunde-Cimerman N."/>
        </authorList>
    </citation>
    <scope>NUCLEOTIDE SEQUENCE [LARGE SCALE GENOMIC DNA]</scope>
    <source>
        <strain evidence="2 3">EXF-10796</strain>
    </source>
</reference>
<evidence type="ECO:0000256" key="1">
    <source>
        <dbReference type="SAM" id="MobiDB-lite"/>
    </source>
</evidence>
<name>A0AB74IRZ3_AURPU</name>
<dbReference type="Proteomes" id="UP000309076">
    <property type="component" value="Unassembled WGS sequence"/>
</dbReference>
<comment type="caution">
    <text evidence="2">The sequence shown here is derived from an EMBL/GenBank/DDBJ whole genome shotgun (WGS) entry which is preliminary data.</text>
</comment>
<proteinExistence type="predicted"/>
<evidence type="ECO:0000313" key="2">
    <source>
        <dbReference type="EMBL" id="THW39693.1"/>
    </source>
</evidence>